<dbReference type="EMBL" id="QUAC01000127">
    <property type="protein sequence ID" value="REK89285.1"/>
    <property type="molecule type" value="Genomic_DNA"/>
</dbReference>
<evidence type="ECO:0000313" key="2">
    <source>
        <dbReference type="Proteomes" id="UP000262477"/>
    </source>
</evidence>
<reference evidence="1 2" key="1">
    <citation type="submission" date="2018-08" db="EMBL/GenBank/DDBJ databases">
        <title>Streptomyces NEAU-D10 sp. nov., a novel Actinomycete isolated from soil.</title>
        <authorList>
            <person name="Jin L."/>
        </authorList>
    </citation>
    <scope>NUCLEOTIDE SEQUENCE [LARGE SCALE GENOMIC DNA]</scope>
    <source>
        <strain evidence="1 2">NEAU-D10</strain>
    </source>
</reference>
<name>A0A371Q3I2_STRIH</name>
<dbReference type="AlphaFoldDB" id="A0A371Q3I2"/>
<comment type="caution">
    <text evidence="1">The sequence shown here is derived from an EMBL/GenBank/DDBJ whole genome shotgun (WGS) entry which is preliminary data.</text>
</comment>
<sequence>MIDCMTTARHGPLEDAPLEQLFPDAGEGDLELIRLAAAQVDAARAPKYPVLWEWESGVLYTDVTVYDEADDRLEFLLQVDCSEDACPHIFVSVCVACGCEKNHETHFLDEIPVFLTELTSLCKGTELGMAFSLAAGQLVSWIEDPRDPSYWRSLRGLPAPRSASPSP</sequence>
<protein>
    <submittedName>
        <fullName evidence="1">Uncharacterized protein</fullName>
    </submittedName>
</protein>
<evidence type="ECO:0000313" key="1">
    <source>
        <dbReference type="EMBL" id="REK89285.1"/>
    </source>
</evidence>
<keyword evidence="2" id="KW-1185">Reference proteome</keyword>
<organism evidence="1 2">
    <name type="scientific">Streptomyces inhibens</name>
    <dbReference type="NCBI Taxonomy" id="2293571"/>
    <lineage>
        <taxon>Bacteria</taxon>
        <taxon>Bacillati</taxon>
        <taxon>Actinomycetota</taxon>
        <taxon>Actinomycetes</taxon>
        <taxon>Kitasatosporales</taxon>
        <taxon>Streptomycetaceae</taxon>
        <taxon>Streptomyces</taxon>
    </lineage>
</organism>
<gene>
    <name evidence="1" type="ORF">DY245_16040</name>
</gene>
<proteinExistence type="predicted"/>
<dbReference type="Proteomes" id="UP000262477">
    <property type="component" value="Unassembled WGS sequence"/>
</dbReference>
<accession>A0A371Q3I2</accession>